<dbReference type="STRING" id="914234.M2Q766"/>
<dbReference type="Proteomes" id="UP000016930">
    <property type="component" value="Unassembled WGS sequence"/>
</dbReference>
<protein>
    <recommendedName>
        <fullName evidence="2">DUF6534 domain-containing protein</fullName>
    </recommendedName>
</protein>
<dbReference type="InterPro" id="IPR045339">
    <property type="entry name" value="DUF6534"/>
</dbReference>
<keyword evidence="1" id="KW-1133">Transmembrane helix</keyword>
<feature type="transmembrane region" description="Helical" evidence="1">
    <location>
        <begin position="20"/>
        <end position="38"/>
    </location>
</feature>
<organism evidence="3 4">
    <name type="scientific">Ceriporiopsis subvermispora (strain B)</name>
    <name type="common">White-rot fungus</name>
    <name type="synonym">Gelatoporia subvermispora</name>
    <dbReference type="NCBI Taxonomy" id="914234"/>
    <lineage>
        <taxon>Eukaryota</taxon>
        <taxon>Fungi</taxon>
        <taxon>Dikarya</taxon>
        <taxon>Basidiomycota</taxon>
        <taxon>Agaricomycotina</taxon>
        <taxon>Agaricomycetes</taxon>
        <taxon>Polyporales</taxon>
        <taxon>Gelatoporiaceae</taxon>
        <taxon>Gelatoporia</taxon>
    </lineage>
</organism>
<evidence type="ECO:0000256" key="1">
    <source>
        <dbReference type="SAM" id="Phobius"/>
    </source>
</evidence>
<keyword evidence="4" id="KW-1185">Reference proteome</keyword>
<reference evidence="3 4" key="1">
    <citation type="journal article" date="2012" name="Proc. Natl. Acad. Sci. U.S.A.">
        <title>Comparative genomics of Ceriporiopsis subvermispora and Phanerochaete chrysosporium provide insight into selective ligninolysis.</title>
        <authorList>
            <person name="Fernandez-Fueyo E."/>
            <person name="Ruiz-Duenas F.J."/>
            <person name="Ferreira P."/>
            <person name="Floudas D."/>
            <person name="Hibbett D.S."/>
            <person name="Canessa P."/>
            <person name="Larrondo L.F."/>
            <person name="James T.Y."/>
            <person name="Seelenfreund D."/>
            <person name="Lobos S."/>
            <person name="Polanco R."/>
            <person name="Tello M."/>
            <person name="Honda Y."/>
            <person name="Watanabe T."/>
            <person name="Watanabe T."/>
            <person name="Ryu J.S."/>
            <person name="Kubicek C.P."/>
            <person name="Schmoll M."/>
            <person name="Gaskell J."/>
            <person name="Hammel K.E."/>
            <person name="St John F.J."/>
            <person name="Vanden Wymelenberg A."/>
            <person name="Sabat G."/>
            <person name="Splinter BonDurant S."/>
            <person name="Syed K."/>
            <person name="Yadav J.S."/>
            <person name="Doddapaneni H."/>
            <person name="Subramanian V."/>
            <person name="Lavin J.L."/>
            <person name="Oguiza J.A."/>
            <person name="Perez G."/>
            <person name="Pisabarro A.G."/>
            <person name="Ramirez L."/>
            <person name="Santoyo F."/>
            <person name="Master E."/>
            <person name="Coutinho P.M."/>
            <person name="Henrissat B."/>
            <person name="Lombard V."/>
            <person name="Magnuson J.K."/>
            <person name="Kuees U."/>
            <person name="Hori C."/>
            <person name="Igarashi K."/>
            <person name="Samejima M."/>
            <person name="Held B.W."/>
            <person name="Barry K.W."/>
            <person name="LaButti K.M."/>
            <person name="Lapidus A."/>
            <person name="Lindquist E.A."/>
            <person name="Lucas S.M."/>
            <person name="Riley R."/>
            <person name="Salamov A.A."/>
            <person name="Hoffmeister D."/>
            <person name="Schwenk D."/>
            <person name="Hadar Y."/>
            <person name="Yarden O."/>
            <person name="de Vries R.P."/>
            <person name="Wiebenga A."/>
            <person name="Stenlid J."/>
            <person name="Eastwood D."/>
            <person name="Grigoriev I.V."/>
            <person name="Berka R.M."/>
            <person name="Blanchette R.A."/>
            <person name="Kersten P."/>
            <person name="Martinez A.T."/>
            <person name="Vicuna R."/>
            <person name="Cullen D."/>
        </authorList>
    </citation>
    <scope>NUCLEOTIDE SEQUENCE [LARGE SCALE GENOMIC DNA]</scope>
    <source>
        <strain evidence="3 4">B</strain>
    </source>
</reference>
<dbReference type="AlphaFoldDB" id="M2Q766"/>
<dbReference type="Pfam" id="PF20152">
    <property type="entry name" value="DUF6534"/>
    <property type="match status" value="1"/>
</dbReference>
<dbReference type="OrthoDB" id="3270417at2759"/>
<evidence type="ECO:0000313" key="4">
    <source>
        <dbReference type="Proteomes" id="UP000016930"/>
    </source>
</evidence>
<evidence type="ECO:0000313" key="3">
    <source>
        <dbReference type="EMBL" id="EMD32683.1"/>
    </source>
</evidence>
<evidence type="ECO:0000259" key="2">
    <source>
        <dbReference type="Pfam" id="PF20152"/>
    </source>
</evidence>
<keyword evidence="1" id="KW-0812">Transmembrane</keyword>
<name>M2Q766_CERS8</name>
<sequence length="196" mass="21825">MVRIMLAYRLWILQSRNRYLVIPPLIANGFVIGGSVAFEVQIASLEFGSHGTVQRTFYVASAAGVVADIYLTVSFVIILRNLLTGLRRTDLLLRVLILYGVNTFLVTSICELLSLISFAALPKRLLYYAFFILSPKLMFNALLATYNARKGMREMSRGPNSAIAIPLSTLPSTRATDSIRTPDNTALEIHVHKMTE</sequence>
<gene>
    <name evidence="3" type="ORF">CERSUDRAFT_108546</name>
</gene>
<dbReference type="EMBL" id="KB445809">
    <property type="protein sequence ID" value="EMD32683.1"/>
    <property type="molecule type" value="Genomic_DNA"/>
</dbReference>
<feature type="transmembrane region" description="Helical" evidence="1">
    <location>
        <begin position="58"/>
        <end position="79"/>
    </location>
</feature>
<dbReference type="HOGENOM" id="CLU_046025_14_1_1"/>
<keyword evidence="1" id="KW-0472">Membrane</keyword>
<feature type="domain" description="DUF6534" evidence="2">
    <location>
        <begin position="65"/>
        <end position="150"/>
    </location>
</feature>
<proteinExistence type="predicted"/>
<feature type="transmembrane region" description="Helical" evidence="1">
    <location>
        <begin position="125"/>
        <end position="146"/>
    </location>
</feature>
<feature type="non-terminal residue" evidence="3">
    <location>
        <position position="196"/>
    </location>
</feature>
<feature type="transmembrane region" description="Helical" evidence="1">
    <location>
        <begin position="91"/>
        <end position="119"/>
    </location>
</feature>
<accession>M2Q766</accession>